<gene>
    <name evidence="3" type="ORF">H8D96_18690</name>
</gene>
<evidence type="ECO:0000313" key="3">
    <source>
        <dbReference type="EMBL" id="MBC8433945.1"/>
    </source>
</evidence>
<dbReference type="AlphaFoldDB" id="A0A8J6P2U1"/>
<reference evidence="3 4" key="1">
    <citation type="submission" date="2020-08" db="EMBL/GenBank/DDBJ databases">
        <title>Bridging the membrane lipid divide: bacteria of the FCB group superphylum have the potential to synthesize archaeal ether lipids.</title>
        <authorList>
            <person name="Villanueva L."/>
            <person name="Von Meijenfeldt F.A.B."/>
            <person name="Westbye A.B."/>
            <person name="Yadav S."/>
            <person name="Hopmans E.C."/>
            <person name="Dutilh B.E."/>
            <person name="Sinninghe Damste J.S."/>
        </authorList>
    </citation>
    <scope>NUCLEOTIDE SEQUENCE [LARGE SCALE GENOMIC DNA]</scope>
    <source>
        <strain evidence="3">NIOZ-UU17</strain>
    </source>
</reference>
<feature type="domain" description="AMP-activated protein kinase glycogen-binding" evidence="2">
    <location>
        <begin position="21"/>
        <end position="94"/>
    </location>
</feature>
<dbReference type="EMBL" id="JACNIG010000358">
    <property type="protein sequence ID" value="MBC8433945.1"/>
    <property type="molecule type" value="Genomic_DNA"/>
</dbReference>
<dbReference type="InterPro" id="IPR014756">
    <property type="entry name" value="Ig_E-set"/>
</dbReference>
<comment type="similarity">
    <text evidence="1">Belongs to the 5'-AMP-activated protein kinase beta subunit family.</text>
</comment>
<name>A0A8J6P2U1_9BACT</name>
<evidence type="ECO:0000259" key="2">
    <source>
        <dbReference type="Pfam" id="PF16561"/>
    </source>
</evidence>
<dbReference type="Gene3D" id="2.60.40.10">
    <property type="entry name" value="Immunoglobulins"/>
    <property type="match status" value="1"/>
</dbReference>
<dbReference type="InterPro" id="IPR013783">
    <property type="entry name" value="Ig-like_fold"/>
</dbReference>
<dbReference type="Pfam" id="PF16561">
    <property type="entry name" value="AMPK1_CBM"/>
    <property type="match status" value="1"/>
</dbReference>
<evidence type="ECO:0000313" key="4">
    <source>
        <dbReference type="Proteomes" id="UP000605201"/>
    </source>
</evidence>
<sequence length="100" mass="11406">MAKVTSTTKIKRRKITFFLNSSDAKEVILIGDFNKWNPKKHPMKGDGNGMWKKSVMLVPGSYEYKFLVDGEWKEDPQSIHKSANCFGTYNSVFNLTADLV</sequence>
<dbReference type="InterPro" id="IPR032640">
    <property type="entry name" value="AMPK1_CBM"/>
</dbReference>
<organism evidence="3 4">
    <name type="scientific">Candidatus Desulfatibia vada</name>
    <dbReference type="NCBI Taxonomy" id="2841696"/>
    <lineage>
        <taxon>Bacteria</taxon>
        <taxon>Pseudomonadati</taxon>
        <taxon>Thermodesulfobacteriota</taxon>
        <taxon>Desulfobacteria</taxon>
        <taxon>Desulfobacterales</taxon>
        <taxon>Desulfobacterales incertae sedis</taxon>
        <taxon>Candidatus Desulfatibia</taxon>
    </lineage>
</organism>
<proteinExistence type="inferred from homology"/>
<dbReference type="CDD" id="cd07184">
    <property type="entry name" value="E_set_Isoamylase_like_N"/>
    <property type="match status" value="1"/>
</dbReference>
<dbReference type="PANTHER" id="PTHR10343:SF84">
    <property type="entry name" value="5'-AMP-ACTIVATED PROTEIN KINASE SUBUNIT BETA-1"/>
    <property type="match status" value="1"/>
</dbReference>
<dbReference type="SUPFAM" id="SSF81296">
    <property type="entry name" value="E set domains"/>
    <property type="match status" value="1"/>
</dbReference>
<evidence type="ECO:0000256" key="1">
    <source>
        <dbReference type="ARBA" id="ARBA00010926"/>
    </source>
</evidence>
<accession>A0A8J6P2U1</accession>
<dbReference type="InterPro" id="IPR050827">
    <property type="entry name" value="CRP1_MDG1_kinase"/>
</dbReference>
<dbReference type="Proteomes" id="UP000605201">
    <property type="component" value="Unassembled WGS sequence"/>
</dbReference>
<dbReference type="PANTHER" id="PTHR10343">
    <property type="entry name" value="5'-AMP-ACTIVATED PROTEIN KINASE , BETA SUBUNIT"/>
    <property type="match status" value="1"/>
</dbReference>
<protein>
    <submittedName>
        <fullName evidence="3">Isoamylase early set domain-containing protein</fullName>
    </submittedName>
</protein>
<comment type="caution">
    <text evidence="3">The sequence shown here is derived from an EMBL/GenBank/DDBJ whole genome shotgun (WGS) entry which is preliminary data.</text>
</comment>